<feature type="compositionally biased region" description="Acidic residues" evidence="1">
    <location>
        <begin position="1"/>
        <end position="14"/>
    </location>
</feature>
<reference evidence="2 3" key="1">
    <citation type="submission" date="2024-02" db="EMBL/GenBank/DDBJ databases">
        <authorList>
            <consortium name="ELIXIR-Norway"/>
            <consortium name="Elixir Norway"/>
        </authorList>
    </citation>
    <scope>NUCLEOTIDE SEQUENCE [LARGE SCALE GENOMIC DNA]</scope>
</reference>
<feature type="compositionally biased region" description="Acidic residues" evidence="1">
    <location>
        <begin position="22"/>
        <end position="45"/>
    </location>
</feature>
<name>A0ABP0WSR1_9BRYO</name>
<organism evidence="2 3">
    <name type="scientific">Sphagnum jensenii</name>
    <dbReference type="NCBI Taxonomy" id="128206"/>
    <lineage>
        <taxon>Eukaryota</taxon>
        <taxon>Viridiplantae</taxon>
        <taxon>Streptophyta</taxon>
        <taxon>Embryophyta</taxon>
        <taxon>Bryophyta</taxon>
        <taxon>Sphagnophytina</taxon>
        <taxon>Sphagnopsida</taxon>
        <taxon>Sphagnales</taxon>
        <taxon>Sphagnaceae</taxon>
        <taxon>Sphagnum</taxon>
    </lineage>
</organism>
<protein>
    <recommendedName>
        <fullName evidence="4">DNA-directed RNA polymerase III subunit</fullName>
    </recommendedName>
</protein>
<keyword evidence="3" id="KW-1185">Reference proteome</keyword>
<evidence type="ECO:0000313" key="3">
    <source>
        <dbReference type="Proteomes" id="UP001497444"/>
    </source>
</evidence>
<gene>
    <name evidence="2" type="ORF">CSSPJE1EN1_LOCUS14319</name>
</gene>
<evidence type="ECO:0008006" key="4">
    <source>
        <dbReference type="Google" id="ProtNLM"/>
    </source>
</evidence>
<proteinExistence type="predicted"/>
<feature type="region of interest" description="Disordered" evidence="1">
    <location>
        <begin position="1"/>
        <end position="45"/>
    </location>
</feature>
<feature type="compositionally biased region" description="Acidic residues" evidence="1">
    <location>
        <begin position="178"/>
        <end position="187"/>
    </location>
</feature>
<feature type="region of interest" description="Disordered" evidence="1">
    <location>
        <begin position="166"/>
        <end position="190"/>
    </location>
</feature>
<feature type="compositionally biased region" description="Acidic residues" evidence="1">
    <location>
        <begin position="243"/>
        <end position="255"/>
    </location>
</feature>
<accession>A0ABP0WSR1</accession>
<dbReference type="Proteomes" id="UP001497444">
    <property type="component" value="Chromosome 2"/>
</dbReference>
<feature type="compositionally biased region" description="Basic and acidic residues" evidence="1">
    <location>
        <begin position="230"/>
        <end position="242"/>
    </location>
</feature>
<dbReference type="EMBL" id="OZ020097">
    <property type="protein sequence ID" value="CAK9268841.1"/>
    <property type="molecule type" value="Genomic_DNA"/>
</dbReference>
<evidence type="ECO:0000256" key="1">
    <source>
        <dbReference type="SAM" id="MobiDB-lite"/>
    </source>
</evidence>
<sequence length="255" mass="29065">MVLDEEDGVEEDTEYIGLVDDAYSDADDGYDEEGEEEDNEEEYPGYEETFEPQWFEGGARGCDIPTLVLIQQNSTLMLQVRKERNSSVSGRKPWLKERSLYLPRTDWTAELKSLIRIELGLPLEEPGRYADKEFWGHDYWGDPSKMKDELQREKEPHSARTVGAVVEEEDDLVKGKEEDQEEVDELDRAESATVLQKVKEERGTVNGTATIRMDNIRGMFSRAAEEDDVLDVKNELGEQDKGDEGDDADEPSTNT</sequence>
<evidence type="ECO:0000313" key="2">
    <source>
        <dbReference type="EMBL" id="CAK9268841.1"/>
    </source>
</evidence>
<feature type="region of interest" description="Disordered" evidence="1">
    <location>
        <begin position="222"/>
        <end position="255"/>
    </location>
</feature>